<keyword evidence="4 7" id="KW-0812">Transmembrane</keyword>
<evidence type="ECO:0000256" key="5">
    <source>
        <dbReference type="ARBA" id="ARBA00022989"/>
    </source>
</evidence>
<evidence type="ECO:0000256" key="1">
    <source>
        <dbReference type="ARBA" id="ARBA00004651"/>
    </source>
</evidence>
<evidence type="ECO:0000256" key="3">
    <source>
        <dbReference type="ARBA" id="ARBA00022475"/>
    </source>
</evidence>
<accession>A0A411YXY2</accession>
<keyword evidence="6 7" id="KW-0472">Membrane</keyword>
<comment type="subcellular location">
    <subcellularLocation>
        <location evidence="1 7">Cell membrane</location>
        <topology evidence="1 7">Multi-pass membrane protein</topology>
    </subcellularLocation>
</comment>
<evidence type="ECO:0000256" key="4">
    <source>
        <dbReference type="ARBA" id="ARBA00022692"/>
    </source>
</evidence>
<dbReference type="AlphaFoldDB" id="A0A411YXY2"/>
<dbReference type="Gene3D" id="1.10.3720.10">
    <property type="entry name" value="MetI-like"/>
    <property type="match status" value="1"/>
</dbReference>
<dbReference type="OrthoDB" id="9786495at2"/>
<protein>
    <submittedName>
        <fullName evidence="9">ABC transporter permease</fullName>
    </submittedName>
</protein>
<feature type="transmembrane region" description="Helical" evidence="7">
    <location>
        <begin position="149"/>
        <end position="168"/>
    </location>
</feature>
<dbReference type="PANTHER" id="PTHR30151:SF20">
    <property type="entry name" value="ABC TRANSPORTER PERMEASE PROTEIN HI_0355-RELATED"/>
    <property type="match status" value="1"/>
</dbReference>
<dbReference type="InterPro" id="IPR000515">
    <property type="entry name" value="MetI-like"/>
</dbReference>
<keyword evidence="2 7" id="KW-0813">Transport</keyword>
<dbReference type="CDD" id="cd06261">
    <property type="entry name" value="TM_PBP2"/>
    <property type="match status" value="1"/>
</dbReference>
<gene>
    <name evidence="9" type="ORF">D1012_19440</name>
</gene>
<evidence type="ECO:0000256" key="2">
    <source>
        <dbReference type="ARBA" id="ARBA00022448"/>
    </source>
</evidence>
<dbReference type="SUPFAM" id="SSF161098">
    <property type="entry name" value="MetI-like"/>
    <property type="match status" value="1"/>
</dbReference>
<dbReference type="Proteomes" id="UP000284547">
    <property type="component" value="Unassembled WGS sequence"/>
</dbReference>
<dbReference type="EMBL" id="QWEY01000014">
    <property type="protein sequence ID" value="RGP35579.1"/>
    <property type="molecule type" value="Genomic_DNA"/>
</dbReference>
<evidence type="ECO:0000313" key="10">
    <source>
        <dbReference type="Proteomes" id="UP000284547"/>
    </source>
</evidence>
<dbReference type="Pfam" id="PF00528">
    <property type="entry name" value="BPD_transp_1"/>
    <property type="match status" value="1"/>
</dbReference>
<keyword evidence="5 7" id="KW-1133">Transmembrane helix</keyword>
<comment type="similarity">
    <text evidence="7">Belongs to the binding-protein-dependent transport system permease family.</text>
</comment>
<keyword evidence="3" id="KW-1003">Cell membrane</keyword>
<feature type="transmembrane region" description="Helical" evidence="7">
    <location>
        <begin position="198"/>
        <end position="224"/>
    </location>
</feature>
<keyword evidence="10" id="KW-1185">Reference proteome</keyword>
<evidence type="ECO:0000256" key="7">
    <source>
        <dbReference type="RuleBase" id="RU363032"/>
    </source>
</evidence>
<feature type="transmembrane region" description="Helical" evidence="7">
    <location>
        <begin position="91"/>
        <end position="110"/>
    </location>
</feature>
<organism evidence="9 10">
    <name type="scientific">Pseudotabrizicola alkalilacus</name>
    <dbReference type="NCBI Taxonomy" id="2305252"/>
    <lineage>
        <taxon>Bacteria</taxon>
        <taxon>Pseudomonadati</taxon>
        <taxon>Pseudomonadota</taxon>
        <taxon>Alphaproteobacteria</taxon>
        <taxon>Rhodobacterales</taxon>
        <taxon>Paracoccaceae</taxon>
        <taxon>Pseudotabrizicola</taxon>
    </lineage>
</organism>
<feature type="transmembrane region" description="Helical" evidence="7">
    <location>
        <begin position="33"/>
        <end position="56"/>
    </location>
</feature>
<sequence>METPMRDQTAAPVSATKPFDPVARAEALERRKIRLIAVLSHLALIAIWEAMVRLFALPSFVLPAPSAIIATLPLPRYDWIGNTWATAAEIYGGYALATVLGVLTALLFTWSRTVSVVVFPLLVTLNMIPKVALGPLVIVWFSYGIDTNILITFAMCYFPILLTTVRGLKEVDPDLLDLVHSLRGNRWQMFTYIQLPGALPYIFSGMKVAVVMAVAGAIVGEFIASDRGLGYLMIQVQAALNTPAMFMAVVLITLLGIVLYLLVLLAERFALPKDARLQ</sequence>
<name>A0A411YXY2_9RHOB</name>
<feature type="transmembrane region" description="Helical" evidence="7">
    <location>
        <begin position="117"/>
        <end position="143"/>
    </location>
</feature>
<dbReference type="GO" id="GO:0005886">
    <property type="term" value="C:plasma membrane"/>
    <property type="evidence" value="ECO:0007669"/>
    <property type="project" value="UniProtKB-SubCell"/>
</dbReference>
<reference evidence="9 10" key="1">
    <citation type="submission" date="2018-08" db="EMBL/GenBank/DDBJ databases">
        <title>Flavobacterium tibetense sp. nov., isolated from a wetland YonghuCo on Tibetan Plateau.</title>
        <authorList>
            <person name="Phurbu D."/>
            <person name="Lu H."/>
            <person name="Xing P."/>
        </authorList>
    </citation>
    <scope>NUCLEOTIDE SEQUENCE [LARGE SCALE GENOMIC DNA]</scope>
    <source>
        <strain evidence="9 10">DJC</strain>
    </source>
</reference>
<evidence type="ECO:0000259" key="8">
    <source>
        <dbReference type="PROSITE" id="PS50928"/>
    </source>
</evidence>
<dbReference type="InterPro" id="IPR035906">
    <property type="entry name" value="MetI-like_sf"/>
</dbReference>
<evidence type="ECO:0000256" key="6">
    <source>
        <dbReference type="ARBA" id="ARBA00023136"/>
    </source>
</evidence>
<proteinExistence type="inferred from homology"/>
<feature type="domain" description="ABC transmembrane type-1" evidence="8">
    <location>
        <begin position="83"/>
        <end position="263"/>
    </location>
</feature>
<evidence type="ECO:0000313" key="9">
    <source>
        <dbReference type="EMBL" id="RGP35579.1"/>
    </source>
</evidence>
<dbReference type="PANTHER" id="PTHR30151">
    <property type="entry name" value="ALKANE SULFONATE ABC TRANSPORTER-RELATED, MEMBRANE SUBUNIT"/>
    <property type="match status" value="1"/>
</dbReference>
<comment type="caution">
    <text evidence="9">The sequence shown here is derived from an EMBL/GenBank/DDBJ whole genome shotgun (WGS) entry which is preliminary data.</text>
</comment>
<dbReference type="GO" id="GO:0055085">
    <property type="term" value="P:transmembrane transport"/>
    <property type="evidence" value="ECO:0007669"/>
    <property type="project" value="InterPro"/>
</dbReference>
<feature type="transmembrane region" description="Helical" evidence="7">
    <location>
        <begin position="244"/>
        <end position="266"/>
    </location>
</feature>
<dbReference type="PROSITE" id="PS50928">
    <property type="entry name" value="ABC_TM1"/>
    <property type="match status" value="1"/>
</dbReference>